<dbReference type="Proteomes" id="UP001222932">
    <property type="component" value="Unassembled WGS sequence"/>
</dbReference>
<organism evidence="3 4">
    <name type="scientific">Cutaneotrichosporon spelunceum</name>
    <dbReference type="NCBI Taxonomy" id="1672016"/>
    <lineage>
        <taxon>Eukaryota</taxon>
        <taxon>Fungi</taxon>
        <taxon>Dikarya</taxon>
        <taxon>Basidiomycota</taxon>
        <taxon>Agaricomycotina</taxon>
        <taxon>Tremellomycetes</taxon>
        <taxon>Trichosporonales</taxon>
        <taxon>Trichosporonaceae</taxon>
        <taxon>Cutaneotrichosporon</taxon>
    </lineage>
</organism>
<evidence type="ECO:0000313" key="3">
    <source>
        <dbReference type="EMBL" id="GMK54381.1"/>
    </source>
</evidence>
<dbReference type="SUPFAM" id="SSF48452">
    <property type="entry name" value="TPR-like"/>
    <property type="match status" value="2"/>
</dbReference>
<feature type="region of interest" description="Disordered" evidence="2">
    <location>
        <begin position="224"/>
        <end position="247"/>
    </location>
</feature>
<evidence type="ECO:0000256" key="1">
    <source>
        <dbReference type="PROSITE-ProRule" id="PRU00339"/>
    </source>
</evidence>
<dbReference type="AlphaFoldDB" id="A0AAD3Y8W9"/>
<accession>A0AAD3Y8W9</accession>
<dbReference type="SMART" id="SM00028">
    <property type="entry name" value="TPR"/>
    <property type="match status" value="7"/>
</dbReference>
<dbReference type="InterPro" id="IPR039340">
    <property type="entry name" value="Tfc4/TFIIIC-102/Sfc4"/>
</dbReference>
<keyword evidence="1" id="KW-0802">TPR repeat</keyword>
<name>A0AAD3Y8W9_9TREE</name>
<protein>
    <recommendedName>
        <fullName evidence="5">TPR-like protein</fullName>
    </recommendedName>
</protein>
<feature type="region of interest" description="Disordered" evidence="2">
    <location>
        <begin position="678"/>
        <end position="753"/>
    </location>
</feature>
<feature type="repeat" description="TPR" evidence="1">
    <location>
        <begin position="755"/>
        <end position="788"/>
    </location>
</feature>
<feature type="compositionally biased region" description="Acidic residues" evidence="2">
    <location>
        <begin position="698"/>
        <end position="733"/>
    </location>
</feature>
<evidence type="ECO:0008006" key="5">
    <source>
        <dbReference type="Google" id="ProtNLM"/>
    </source>
</evidence>
<dbReference type="GO" id="GO:0000127">
    <property type="term" value="C:transcription factor TFIIIC complex"/>
    <property type="evidence" value="ECO:0007669"/>
    <property type="project" value="TreeGrafter"/>
</dbReference>
<dbReference type="InterPro" id="IPR019734">
    <property type="entry name" value="TPR_rpt"/>
</dbReference>
<evidence type="ECO:0000313" key="4">
    <source>
        <dbReference type="Proteomes" id="UP001222932"/>
    </source>
</evidence>
<gene>
    <name evidence="3" type="primary">TFC4</name>
    <name evidence="3" type="ORF">CspeluHIS016_0109670</name>
</gene>
<reference evidence="3" key="2">
    <citation type="submission" date="2023-06" db="EMBL/GenBank/DDBJ databases">
        <authorList>
            <person name="Kobayashi Y."/>
            <person name="Kayamori A."/>
            <person name="Aoki K."/>
            <person name="Shiwa Y."/>
            <person name="Fujita N."/>
            <person name="Sugita T."/>
            <person name="Iwasaki W."/>
            <person name="Tanaka N."/>
            <person name="Takashima M."/>
        </authorList>
    </citation>
    <scope>NUCLEOTIDE SEQUENCE</scope>
    <source>
        <strain evidence="3">HIS016</strain>
    </source>
</reference>
<dbReference type="PANTHER" id="PTHR23082:SF0">
    <property type="entry name" value="GENERAL TRANSCRIPTION FACTOR 3C POLYPEPTIDE 3"/>
    <property type="match status" value="1"/>
</dbReference>
<comment type="caution">
    <text evidence="3">The sequence shown here is derived from an EMBL/GenBank/DDBJ whole genome shotgun (WGS) entry which is preliminary data.</text>
</comment>
<dbReference type="Gene3D" id="1.25.40.10">
    <property type="entry name" value="Tetratricopeptide repeat domain"/>
    <property type="match status" value="3"/>
</dbReference>
<sequence>MAYISQNHTEATNLFLEVIRHDNMVQAAWTTLASLFEEMGDVDSARQMKFCAAHIEEDAGTWSELAQQFRTEGNMTQAQYCYRKLLRLDSTRVDVLWQLITMYTKNGQAKKAADAIKKLHKADPTFLRDFNMLMEVHPFILELRQWGLGATIFGDAFVYHYATFDSPSDPDNTMKIEHVVEYVNYLIKSGETESAIDVIHRGQRWLQGRKHEKAWDAVEDDSEYAPKRFGGDDGDESDEESNNVNGGNELDVQLRHLLAIARLRLGQPDMAIPHVNIILQLDAKVHEGLFKELGDNLMKRQLFDLALDCWLAIHDQSENDPDFNEDPKVVYKMGICLHQLKRFSEAHESLEWAVSVMPDDSEVLLAFAGVLEDMGRKTEALEMVARVLQHGDALPTGDGTTKGKVGRMNKRVLETQAAYTMQGLWEDVQKAEDGINNGDMYALDKFIHAAGTMIETFRLAKSNFTKNRGIVRIPKRRKYGTKSDLTSQAQAMQDRLERIMGLEDDTPIEPGRIDYEIRRQTEFYGINSEDWLALTIKYCCVLMVKGEEDVAYDILEHVVWSGLFNSRRCEIALRLTIVACGIRMRKGEAVTENCKRLAQLHQFRPEPLLLMLAALGGGFKGQGVWHNLALQKFLHREVRIYDEAVAGVKLRYNKRHRRWAQVLESGRSRRLGDVLHHDMDHDEDETPQGTPQLRKSLDDEDEDMHDEEVDRDGEGDGEGEGEGDGAGDDEDESMAPSGIADTEPHECPKPKKYSPVFNTMYGQNMLTTRSYQSALFYFMRAYEVNPHDHFLCFLIAQAFFGRATNRQSDNRNYQIAQGLAFLSRYRKLSPQDSQSLEEVEYNFGRSFHGLGVMHLAVTHYERVLTSVRSRMDAEPTNEDRELVRQSSLAWESAHNLVLIYTTSGSLDLVRRVSDEWLALVDYDGVD</sequence>
<evidence type="ECO:0000256" key="2">
    <source>
        <dbReference type="SAM" id="MobiDB-lite"/>
    </source>
</evidence>
<keyword evidence="4" id="KW-1185">Reference proteome</keyword>
<feature type="repeat" description="TPR" evidence="1">
    <location>
        <begin position="327"/>
        <end position="360"/>
    </location>
</feature>
<dbReference type="EMBL" id="BTCM01000001">
    <property type="protein sequence ID" value="GMK54381.1"/>
    <property type="molecule type" value="Genomic_DNA"/>
</dbReference>
<dbReference type="InterPro" id="IPR011990">
    <property type="entry name" value="TPR-like_helical_dom_sf"/>
</dbReference>
<reference evidence="3" key="1">
    <citation type="journal article" date="2023" name="BMC Genomics">
        <title>Chromosome-level genome assemblies of Cutaneotrichosporon spp. (Trichosporonales, Basidiomycota) reveal imbalanced evolution between nucleotide sequences and chromosome synteny.</title>
        <authorList>
            <person name="Kobayashi Y."/>
            <person name="Kayamori A."/>
            <person name="Aoki K."/>
            <person name="Shiwa Y."/>
            <person name="Matsutani M."/>
            <person name="Fujita N."/>
            <person name="Sugita T."/>
            <person name="Iwasaki W."/>
            <person name="Tanaka N."/>
            <person name="Takashima M."/>
        </authorList>
    </citation>
    <scope>NUCLEOTIDE SEQUENCE</scope>
    <source>
        <strain evidence="3">HIS016</strain>
    </source>
</reference>
<feature type="compositionally biased region" description="Acidic residues" evidence="2">
    <location>
        <begin position="232"/>
        <end position="241"/>
    </location>
</feature>
<feature type="repeat" description="TPR" evidence="1">
    <location>
        <begin position="59"/>
        <end position="92"/>
    </location>
</feature>
<proteinExistence type="predicted"/>
<dbReference type="PANTHER" id="PTHR23082">
    <property type="entry name" value="TRANSCRIPTION INITIATION FACTOR IIIC TFIIIC , POLYPEPTIDE 3-RELATED"/>
    <property type="match status" value="1"/>
</dbReference>
<dbReference type="PROSITE" id="PS50005">
    <property type="entry name" value="TPR"/>
    <property type="match status" value="3"/>
</dbReference>
<dbReference type="GO" id="GO:0006383">
    <property type="term" value="P:transcription by RNA polymerase III"/>
    <property type="evidence" value="ECO:0007669"/>
    <property type="project" value="InterPro"/>
</dbReference>